<feature type="domain" description="SWIM-type" evidence="2">
    <location>
        <begin position="23"/>
        <end position="59"/>
    </location>
</feature>
<dbReference type="Pfam" id="PF04434">
    <property type="entry name" value="SWIM"/>
    <property type="match status" value="1"/>
</dbReference>
<keyword evidence="4" id="KW-1185">Reference proteome</keyword>
<evidence type="ECO:0000313" key="3">
    <source>
        <dbReference type="EnsemblMetazoa" id="XP_050518486.1"/>
    </source>
</evidence>
<dbReference type="EnsemblMetazoa" id="XM_050662529.1">
    <property type="protein sequence ID" value="XP_050518486.1"/>
    <property type="gene ID" value="LOC126892796"/>
</dbReference>
<evidence type="ECO:0000256" key="1">
    <source>
        <dbReference type="PROSITE-ProRule" id="PRU00325"/>
    </source>
</evidence>
<dbReference type="RefSeq" id="XP_050518486.1">
    <property type="nucleotide sequence ID" value="XM_050662529.1"/>
</dbReference>
<keyword evidence="1" id="KW-0479">Metal-binding</keyword>
<organism evidence="3 4">
    <name type="scientific">Diabrotica virgifera virgifera</name>
    <name type="common">western corn rootworm</name>
    <dbReference type="NCBI Taxonomy" id="50390"/>
    <lineage>
        <taxon>Eukaryota</taxon>
        <taxon>Metazoa</taxon>
        <taxon>Ecdysozoa</taxon>
        <taxon>Arthropoda</taxon>
        <taxon>Hexapoda</taxon>
        <taxon>Insecta</taxon>
        <taxon>Pterygota</taxon>
        <taxon>Neoptera</taxon>
        <taxon>Endopterygota</taxon>
        <taxon>Coleoptera</taxon>
        <taxon>Polyphaga</taxon>
        <taxon>Cucujiformia</taxon>
        <taxon>Chrysomeloidea</taxon>
        <taxon>Chrysomelidae</taxon>
        <taxon>Galerucinae</taxon>
        <taxon>Diabroticina</taxon>
        <taxon>Diabroticites</taxon>
        <taxon>Diabrotica</taxon>
    </lineage>
</organism>
<name>A0ABM5L7R9_DIAVI</name>
<protein>
    <recommendedName>
        <fullName evidence="2">SWIM-type domain-containing protein</fullName>
    </recommendedName>
</protein>
<sequence>MDYDRDFKIIRGEVLASMKNKSYKVSIELDNNGDISSATCACPRGIKCHHIVALALFGRYNISVTDKACSWNAPPKPKVGPLPQSADELNPKPFISALEEELSEEAANTAKERLNCFGHTVGYT</sequence>
<proteinExistence type="predicted"/>
<evidence type="ECO:0000259" key="2">
    <source>
        <dbReference type="PROSITE" id="PS50966"/>
    </source>
</evidence>
<reference evidence="3" key="1">
    <citation type="submission" date="2025-05" db="UniProtKB">
        <authorList>
            <consortium name="EnsemblMetazoa"/>
        </authorList>
    </citation>
    <scope>IDENTIFICATION</scope>
</reference>
<dbReference type="Proteomes" id="UP001652700">
    <property type="component" value="Unplaced"/>
</dbReference>
<dbReference type="GeneID" id="126892796"/>
<dbReference type="InterPro" id="IPR007527">
    <property type="entry name" value="Znf_SWIM"/>
</dbReference>
<dbReference type="PROSITE" id="PS50966">
    <property type="entry name" value="ZF_SWIM"/>
    <property type="match status" value="1"/>
</dbReference>
<accession>A0ABM5L7R9</accession>
<evidence type="ECO:0000313" key="4">
    <source>
        <dbReference type="Proteomes" id="UP001652700"/>
    </source>
</evidence>
<keyword evidence="1" id="KW-0863">Zinc-finger</keyword>
<keyword evidence="1" id="KW-0862">Zinc</keyword>